<feature type="region of interest" description="Disordered" evidence="4">
    <location>
        <begin position="1"/>
        <end position="24"/>
    </location>
</feature>
<dbReference type="InterPro" id="IPR026791">
    <property type="entry name" value="DOCK"/>
</dbReference>
<feature type="domain" description="DOCKER" evidence="6">
    <location>
        <begin position="2525"/>
        <end position="2974"/>
    </location>
</feature>
<dbReference type="InterPro" id="IPR016024">
    <property type="entry name" value="ARM-type_fold"/>
</dbReference>
<dbReference type="EMBL" id="JAQIZT010000011">
    <property type="protein sequence ID" value="KAJ6978743.1"/>
    <property type="molecule type" value="Genomic_DNA"/>
</dbReference>
<dbReference type="InterPro" id="IPR043162">
    <property type="entry name" value="DOCK_C_lobe_C"/>
</dbReference>
<sequence>MACLVEMDNNNSNGSSGGQRFRKIPRHSQPLSHLKLDPLVDENLEQWPHLNELVQCYRTDWVKDENKYGHYESISPVSFQNQIFEGPDTDLETELHLANSRRNKAEETTDDDIPSTSGRQFVEAAFPDSSNSVVSKVVLLGALHFGESPLPAYEPAFDWDNERSMIFGQRIPETPLPQYDSGLKISVKVLSLSFQAGLAEPFYGTICIYNKERREKLSEDFYFSVVPTDTQDAKISHDPRGIFYLDAPSSSICLLIQLEKPATEEGGVTASVYSRKEPVHLSEREKQKLQVWSRIMPYKESFAWTIVPLFDNSIAATSGGAASPSSPLAPSVSGSSSHDGVFEPVAKITLDGKLGYSSGSSVVVEISNLNKVKESYTEDSLQDPKRKVHKPVKGVLRLEIEKHQTAHAELENLSETGSITNDSIDLGDRVADSAFTKSPSNGFDDPQSSGSKWNIFDGKETSGNISNARENPDFTADDFQAFDFRTTTRNEPFLQLFHCLYVYPLTVSLSRKRNLFIRVELRKDDVDVRRQPLEAMHPREPGTSLQKWAHTQVAAGTRVACYHDEIKLSLPAIWTPSHHLLFTFFHVDLQTKLEAPKPIDPYALQKIASSSAGKAYTEKVVIGYAVLPLSTHAQLRSEISLPIMRELVPHYLQEMGKERLDYLEDGKNVFRLRLRLCSSLYPINERIRDFFIEYDRHTLRTSPPWGSELLEAINSLKNVDSTALLQFLHPILNMLLHLIGSGGETLQVAAFRAMVNILTRVQQESVDDTERNRFLVNYVDYAFDDFGGRQPPVYPGLSTVWGSLARSKAKGYRVGPVYDDVLAMAWFFLELIVKSMALEQARLFYHSLPLGEDVPPMQLKEGVFRCIMQLYDCLLTEVHERCKKGLSLAKRLNSSLAFFCYDLLSIIEPRQVFELVSLYLDKFSGVCQSVLHDCKLTFLQIICDHDLFVEMPGRDPSDRNYLASVLIQELFLTWDHDELSQRSKAARILVVLLCKHEFDARYQKPEDKLYIAQLYFPLVGQKFMIIELVCLVNILILISNCKSWMRCPVFYNLNAVEKREVLIVILQIMRNLDDTSLVKAWQQSIARTRLFFKLMEECLVLFEHRKPADGILMGSSSRSPAGDGPASPKYSDRLSPAINNYLSEASRQEVRPQGTPDNGYLWQRVNSQLSSPSQPYSLREALAQAQSSRIGASAQALRESLHPILRQKLLPIALLLIMGNLIASQPYLRASSLEINHCLSGKLYFLSLTTCLIFHGATLMARENDRFLKQVAFHLLRLAVFRNESVKKRAVIGLQILVRSAFYYFMQTARLRVMLTITLSELMSDVQVTQMKSDGMLEESGEAKRLRKSLEEVADELKTPDLLRECGLPESALVAVPKKLAENRWSWSEVKYLSDCLILALDASLEHALLGSVMTVDRYAAAESFYKLAMAFAPVPDLHIMWLLHLCDAHQEMQSWAEAAQCAVAVAGVVMQDPKRKVHKPVKGVLRLEIEKHQTAHAELENLSETGSITNDSIVLGDRVADSAFTKIPSNGFDDPQSSGSKWNIFDGKETSGNISNARENPDFTADDFQAFDFRTTTRNEPFLQLFHCLYVYPLTVSLSRKRNLFIRVELRKDDVDVRRQPLEAMHPREPGTSLQKWAHTQVAAGTRVACYHDEIKLSLPAIWTPSHHLLFTFFHVDLQTKLEAPKPIDPYALQKIASSSAGKAYTEKVVIGYAVLPLSTHAQLRSEISLPIMRELVPHYLQEMGKERLDYLEDGKNVFRLRLRLCSSLYPINERIRDFFIEYDRHTLRTSPPWGSELLEAINSLKNVDSTALLQFLHPILNMLLHLIGSGGETLQVAAFRAMVNILTRVQQESVDDTERNRFLVNYVDYAFDDFGGRQPPVYPGLSTVWGSLARSKAKGYRVGPVYDDVLAMAWFFLELIVKSMALEQARLFYHSLPLGEDVPPMQLKEGVFRCIMQLYDCLLTEVHERCKKGLSLAKRLNSSLAFFCYDLLSIIEPRQVFELVSLYLDKFSGVCQSVLHDCKLTFLQIICDHDLFVEMPGRDPSDRNYLASVLIQELFLTWDHDELSQRSKAARILVVLLCKHEFDARYQKPEDKLYIAQLYFPLVGQILDEMPVFYNLNAVEKREVLIVILQIMRNLDDTSLVKAWQQSIARTRLFFKLMEECLVLFEHRKPADGILMGSSSRSPAGDGPASPKYSDRLSPAINNYLSEASRQEVRPQGTPDNGYLWQRVNSQLSSPSQPYSLREALAQAQSSRIGASAQALRESLHPILRQKLELWEENLSAAVSLQVLEITEKFSMMAASHSIATDYGKLDCLTAIFTSFFSRNQPLSFWKALFPVFNNVFDLHGATLMARENDRFLKQVAFHLLRLAVFRNESVKKRAVIGLQILVRSAFYYFMQTARLRVMLTITLSELMSDVQVTQMKSDGMLEESGEAKRLRKSLEEVADELKTPDLLRECGLPESALVAVPKKLAENRWSWSEVKYLSDCLILALDASLEHALLGSVMTVDRYAAAESFYKLAMAFAPVPDLHIMWLLHLCDAHQEMQSWAEAAQCAVAVAGVVMQALVARNDGVWSKDHVISLRKICPMVSSEITSEASAAEVEGYGSSKLTVDSAVKYLQLANNLFSQAELFHFCANILELVIPVYKSRRAYGQLAKCHTSLTNIYESILEQESSPIPFTDATYYRVGFYGERFGKLDRKEYVYREPRDVRLGDIMEKLSHIYESRMDDNHTLHIIPDSRQVKADELQPGVCYLQITAVDPVMEDEDLGSRRERIFSLSTGTVRARVFDRFLFDTPFTKNGKTQGGLEDQWKRRTVLQTEGSFPALVNRLLVMKSESLEFSPVENAIGMIETRTAALRNELEEPRSSEGDQLPRLQSLQRILQGSVAVQVNSGVLSVCTAFLSGEPATRLRSQELQQLIAALLEFMAVCKRAIRVHFRLIGEEDQDFHTQLVNGFQSLTAELSHYIPAILAEL</sequence>
<dbReference type="Pfam" id="PF20421">
    <property type="entry name" value="DHR-2_Lobe_C"/>
    <property type="match status" value="1"/>
</dbReference>
<dbReference type="PROSITE" id="PS51650">
    <property type="entry name" value="C2_DOCK"/>
    <property type="match status" value="2"/>
</dbReference>
<feature type="region of interest" description="Disordered" evidence="4">
    <location>
        <begin position="1113"/>
        <end position="1132"/>
    </location>
</feature>
<keyword evidence="2" id="KW-0344">Guanine-nucleotide releasing factor</keyword>
<dbReference type="InterPro" id="IPR027357">
    <property type="entry name" value="DOCKER_dom"/>
</dbReference>
<evidence type="ECO:0000256" key="3">
    <source>
        <dbReference type="PROSITE-ProRule" id="PRU00983"/>
    </source>
</evidence>
<evidence type="ECO:0000256" key="1">
    <source>
        <dbReference type="ARBA" id="ARBA00022553"/>
    </source>
</evidence>
<dbReference type="PANTHER" id="PTHR23317">
    <property type="entry name" value="DEDICATOR OF CYTOKINESIS DOCK"/>
    <property type="match status" value="1"/>
</dbReference>
<dbReference type="SUPFAM" id="SSF48371">
    <property type="entry name" value="ARM repeat"/>
    <property type="match status" value="1"/>
</dbReference>
<dbReference type="GO" id="GO:0007264">
    <property type="term" value="P:small GTPase-mediated signal transduction"/>
    <property type="evidence" value="ECO:0007669"/>
    <property type="project" value="InterPro"/>
</dbReference>
<protein>
    <submittedName>
        <fullName evidence="7">Guanyl-nucleotide exchange factor,GTPase binding,GTP binding protein</fullName>
    </submittedName>
</protein>
<dbReference type="Pfam" id="PF14429">
    <property type="entry name" value="DOCK-C2"/>
    <property type="match status" value="2"/>
</dbReference>
<reference evidence="7" key="1">
    <citation type="journal article" date="2023" name="Mol. Ecol. Resour.">
        <title>Chromosome-level genome assembly of a triploid poplar Populus alba 'Berolinensis'.</title>
        <authorList>
            <person name="Chen S."/>
            <person name="Yu Y."/>
            <person name="Wang X."/>
            <person name="Wang S."/>
            <person name="Zhang T."/>
            <person name="Zhou Y."/>
            <person name="He R."/>
            <person name="Meng N."/>
            <person name="Wang Y."/>
            <person name="Liu W."/>
            <person name="Liu Z."/>
            <person name="Liu J."/>
            <person name="Guo Q."/>
            <person name="Huang H."/>
            <person name="Sederoff R.R."/>
            <person name="Wang G."/>
            <person name="Qu G."/>
            <person name="Chen S."/>
        </authorList>
    </citation>
    <scope>NUCLEOTIDE SEQUENCE</scope>
    <source>
        <strain evidence="7">SC-2020</strain>
    </source>
</reference>
<dbReference type="Gene3D" id="1.20.58.740">
    <property type="match status" value="1"/>
</dbReference>
<evidence type="ECO:0000313" key="7">
    <source>
        <dbReference type="EMBL" id="KAJ6978743.1"/>
    </source>
</evidence>
<keyword evidence="8" id="KW-1185">Reference proteome</keyword>
<dbReference type="FunFam" id="1.20.58.740:FF:000005">
    <property type="entry name" value="Guanine nucleotide exchange factor SPIKE 1"/>
    <property type="match status" value="1"/>
</dbReference>
<dbReference type="PANTHER" id="PTHR23317:SF76">
    <property type="entry name" value="LD20667P"/>
    <property type="match status" value="1"/>
</dbReference>
<accession>A0AAD6Q6B8</accession>
<evidence type="ECO:0000259" key="6">
    <source>
        <dbReference type="PROSITE" id="PS51651"/>
    </source>
</evidence>
<dbReference type="InterPro" id="IPR027007">
    <property type="entry name" value="C2_DOCK-type_domain"/>
</dbReference>
<gene>
    <name evidence="7" type="ORF">NC653_027025</name>
</gene>
<organism evidence="7 8">
    <name type="scientific">Populus alba x Populus x berolinensis</name>
    <dbReference type="NCBI Taxonomy" id="444605"/>
    <lineage>
        <taxon>Eukaryota</taxon>
        <taxon>Viridiplantae</taxon>
        <taxon>Streptophyta</taxon>
        <taxon>Embryophyta</taxon>
        <taxon>Tracheophyta</taxon>
        <taxon>Spermatophyta</taxon>
        <taxon>Magnoliopsida</taxon>
        <taxon>eudicotyledons</taxon>
        <taxon>Gunneridae</taxon>
        <taxon>Pentapetalae</taxon>
        <taxon>rosids</taxon>
        <taxon>fabids</taxon>
        <taxon>Malpighiales</taxon>
        <taxon>Salicaceae</taxon>
        <taxon>Saliceae</taxon>
        <taxon>Populus</taxon>
    </lineage>
</organism>
<comment type="similarity">
    <text evidence="3">Belongs to the DOCK family.</text>
</comment>
<evidence type="ECO:0000256" key="4">
    <source>
        <dbReference type="SAM" id="MobiDB-lite"/>
    </source>
</evidence>
<feature type="domain" description="C2 DOCK-type" evidence="5">
    <location>
        <begin position="1587"/>
        <end position="1767"/>
    </location>
</feature>
<name>A0AAD6Q6B8_9ROSI</name>
<dbReference type="PROSITE" id="PS51651">
    <property type="entry name" value="DOCKER"/>
    <property type="match status" value="1"/>
</dbReference>
<dbReference type="CDD" id="cd08679">
    <property type="entry name" value="C2_DOCK180_related"/>
    <property type="match status" value="2"/>
</dbReference>
<dbReference type="InterPro" id="IPR046769">
    <property type="entry name" value="DOCKER_Lobe_A"/>
</dbReference>
<evidence type="ECO:0000256" key="2">
    <source>
        <dbReference type="ARBA" id="ARBA00022658"/>
    </source>
</evidence>
<dbReference type="GO" id="GO:0005085">
    <property type="term" value="F:guanyl-nucleotide exchange factor activity"/>
    <property type="evidence" value="ECO:0007669"/>
    <property type="project" value="UniProtKB-KW"/>
</dbReference>
<dbReference type="Pfam" id="PF20422">
    <property type="entry name" value="DHR-2_Lobe_B"/>
    <property type="match status" value="1"/>
</dbReference>
<keyword evidence="1" id="KW-0597">Phosphoprotein</keyword>
<dbReference type="InterPro" id="IPR046770">
    <property type="entry name" value="DOCKER_Lobe_B"/>
</dbReference>
<comment type="caution">
    <text evidence="7">The sequence shown here is derived from an EMBL/GenBank/DDBJ whole genome shotgun (WGS) entry which is preliminary data.</text>
</comment>
<dbReference type="Gene3D" id="2.60.40.150">
    <property type="entry name" value="C2 domain"/>
    <property type="match status" value="2"/>
</dbReference>
<evidence type="ECO:0000259" key="5">
    <source>
        <dbReference type="PROSITE" id="PS51650"/>
    </source>
</evidence>
<feature type="region of interest" description="Disordered" evidence="4">
    <location>
        <begin position="2181"/>
        <end position="2200"/>
    </location>
</feature>
<feature type="domain" description="C2 DOCK-type" evidence="5">
    <location>
        <begin position="497"/>
        <end position="677"/>
    </location>
</feature>
<dbReference type="InterPro" id="IPR046773">
    <property type="entry name" value="DOCKER_Lobe_C"/>
</dbReference>
<dbReference type="Gene3D" id="1.25.40.410">
    <property type="match status" value="2"/>
</dbReference>
<dbReference type="InterPro" id="IPR035892">
    <property type="entry name" value="C2_domain_sf"/>
</dbReference>
<dbReference type="Proteomes" id="UP001164929">
    <property type="component" value="Chromosome 11"/>
</dbReference>
<dbReference type="Pfam" id="PF06920">
    <property type="entry name" value="DHR-2_Lobe_A"/>
    <property type="match status" value="2"/>
</dbReference>
<evidence type="ECO:0000313" key="8">
    <source>
        <dbReference type="Proteomes" id="UP001164929"/>
    </source>
</evidence>
<proteinExistence type="inferred from homology"/>
<dbReference type="CDD" id="cd11684">
    <property type="entry name" value="DHR2_DOCK"/>
    <property type="match status" value="1"/>
</dbReference>
<dbReference type="InterPro" id="IPR043161">
    <property type="entry name" value="DOCK_C_lobe_A"/>
</dbReference>